<evidence type="ECO:0000256" key="1">
    <source>
        <dbReference type="ARBA" id="ARBA00002159"/>
    </source>
</evidence>
<dbReference type="AlphaFoldDB" id="A0A9D5CFZ3"/>
<sequence length="354" mass="39157">MSMKATQMETTTTTKEDQEGDGKGKEDRAKKRSVGFQNHLELRLGISLNNGFQDQMVSSSKSTSGGLSSTSFLTSQEGLVLQRRSSEVGPGGSKRWLSETGAAACGFVHPWSLAARQEKAALEQALHKPSIPSHTTSLPRATAESAQAQPVVGWPPVRTFRRNLAGSQPAKPEMEKQQKDATNQAKPLEMEKVINNNIVQPKPTMFVKVNMEGYAVGRKIDLKAHDSYESLSRTLQRMFQNFLSVNIHSIMTKEDEQAVEAVNQNYILLYEDNEGDRMLVGDVPWEMFITSVKRLHIALDPRAMSEAPLSKKRKLEAAHNLMKQSLEFTSDTPPQTKEGEETFKDVAATGPVGN</sequence>
<dbReference type="GO" id="GO:0009734">
    <property type="term" value="P:auxin-activated signaling pathway"/>
    <property type="evidence" value="ECO:0007669"/>
    <property type="project" value="UniProtKB-UniRule"/>
</dbReference>
<dbReference type="PANTHER" id="PTHR31734">
    <property type="entry name" value="AUXIN-RESPONSIVE PROTEIN IAA17"/>
    <property type="match status" value="1"/>
</dbReference>
<keyword evidence="6 10" id="KW-0805">Transcription regulation</keyword>
<dbReference type="InterPro" id="IPR003311">
    <property type="entry name" value="AUX_IAA"/>
</dbReference>
<reference evidence="13" key="1">
    <citation type="submission" date="2021-03" db="EMBL/GenBank/DDBJ databases">
        <authorList>
            <person name="Li Z."/>
            <person name="Yang C."/>
        </authorList>
    </citation>
    <scope>NUCLEOTIDE SEQUENCE</scope>
    <source>
        <strain evidence="13">Dzin_1.0</strain>
        <tissue evidence="13">Leaf</tissue>
    </source>
</reference>
<evidence type="ECO:0000256" key="10">
    <source>
        <dbReference type="RuleBase" id="RU004549"/>
    </source>
</evidence>
<evidence type="ECO:0000256" key="9">
    <source>
        <dbReference type="ARBA" id="ARBA00023294"/>
    </source>
</evidence>
<feature type="region of interest" description="Disordered" evidence="11">
    <location>
        <begin position="324"/>
        <end position="354"/>
    </location>
</feature>
<keyword evidence="7 10" id="KW-0804">Transcription</keyword>
<keyword evidence="14" id="KW-1185">Reference proteome</keyword>
<dbReference type="InterPro" id="IPR033389">
    <property type="entry name" value="AUX/IAA_dom"/>
</dbReference>
<evidence type="ECO:0000256" key="5">
    <source>
        <dbReference type="ARBA" id="ARBA00022491"/>
    </source>
</evidence>
<comment type="caution">
    <text evidence="13">The sequence shown here is derived from an EMBL/GenBank/DDBJ whole genome shotgun (WGS) entry which is preliminary data.</text>
</comment>
<dbReference type="GO" id="GO:0006355">
    <property type="term" value="P:regulation of DNA-templated transcription"/>
    <property type="evidence" value="ECO:0007669"/>
    <property type="project" value="InterPro"/>
</dbReference>
<feature type="domain" description="PB1" evidence="12">
    <location>
        <begin position="204"/>
        <end position="300"/>
    </location>
</feature>
<evidence type="ECO:0000256" key="4">
    <source>
        <dbReference type="ARBA" id="ARBA00011726"/>
    </source>
</evidence>
<dbReference type="InterPro" id="IPR053793">
    <property type="entry name" value="PB1-like"/>
</dbReference>
<evidence type="ECO:0000256" key="6">
    <source>
        <dbReference type="ARBA" id="ARBA00023015"/>
    </source>
</evidence>
<evidence type="ECO:0000256" key="7">
    <source>
        <dbReference type="ARBA" id="ARBA00023163"/>
    </source>
</evidence>
<name>A0A9D5CFZ3_9LILI</name>
<gene>
    <name evidence="13" type="ORF">J5N97_020093</name>
</gene>
<accession>A0A9D5CFZ3</accession>
<proteinExistence type="inferred from homology"/>
<evidence type="ECO:0000313" key="14">
    <source>
        <dbReference type="Proteomes" id="UP001085076"/>
    </source>
</evidence>
<evidence type="ECO:0000256" key="8">
    <source>
        <dbReference type="ARBA" id="ARBA00023242"/>
    </source>
</evidence>
<evidence type="ECO:0000259" key="12">
    <source>
        <dbReference type="PROSITE" id="PS51745"/>
    </source>
</evidence>
<evidence type="ECO:0000313" key="13">
    <source>
        <dbReference type="EMBL" id="KAJ0972134.1"/>
    </source>
</evidence>
<dbReference type="Proteomes" id="UP001085076">
    <property type="component" value="Miscellaneous, Linkage group lg05"/>
</dbReference>
<dbReference type="Pfam" id="PF02309">
    <property type="entry name" value="AUX_IAA"/>
    <property type="match status" value="1"/>
</dbReference>
<evidence type="ECO:0000256" key="11">
    <source>
        <dbReference type="SAM" id="MobiDB-lite"/>
    </source>
</evidence>
<dbReference type="PANTHER" id="PTHR31734:SF120">
    <property type="entry name" value="AUXIN-RESPONSIVE PROTEIN IAA25"/>
    <property type="match status" value="1"/>
</dbReference>
<comment type="function">
    <text evidence="1 10">Aux/IAA proteins are short-lived transcriptional factors that function as repressors of early auxin response genes at low auxin concentrations.</text>
</comment>
<comment type="subunit">
    <text evidence="4 10">Homodimers and heterodimers.</text>
</comment>
<dbReference type="PROSITE" id="PS51745">
    <property type="entry name" value="PB1"/>
    <property type="match status" value="1"/>
</dbReference>
<dbReference type="EMBL" id="JAGGNH010000005">
    <property type="protein sequence ID" value="KAJ0972134.1"/>
    <property type="molecule type" value="Genomic_DNA"/>
</dbReference>
<dbReference type="Gene3D" id="3.10.20.90">
    <property type="entry name" value="Phosphatidylinositol 3-kinase Catalytic Subunit, Chain A, domain 1"/>
    <property type="match status" value="1"/>
</dbReference>
<evidence type="ECO:0000256" key="2">
    <source>
        <dbReference type="ARBA" id="ARBA00004123"/>
    </source>
</evidence>
<keyword evidence="9 10" id="KW-0927">Auxin signaling pathway</keyword>
<organism evidence="13 14">
    <name type="scientific">Dioscorea zingiberensis</name>
    <dbReference type="NCBI Taxonomy" id="325984"/>
    <lineage>
        <taxon>Eukaryota</taxon>
        <taxon>Viridiplantae</taxon>
        <taxon>Streptophyta</taxon>
        <taxon>Embryophyta</taxon>
        <taxon>Tracheophyta</taxon>
        <taxon>Spermatophyta</taxon>
        <taxon>Magnoliopsida</taxon>
        <taxon>Liliopsida</taxon>
        <taxon>Dioscoreales</taxon>
        <taxon>Dioscoreaceae</taxon>
        <taxon>Dioscorea</taxon>
    </lineage>
</organism>
<feature type="compositionally biased region" description="Polar residues" evidence="11">
    <location>
        <begin position="324"/>
        <end position="335"/>
    </location>
</feature>
<keyword evidence="8 10" id="KW-0539">Nucleus</keyword>
<evidence type="ECO:0000256" key="3">
    <source>
        <dbReference type="ARBA" id="ARBA00006728"/>
    </source>
</evidence>
<dbReference type="SUPFAM" id="SSF54277">
    <property type="entry name" value="CAD &amp; PB1 domains"/>
    <property type="match status" value="1"/>
</dbReference>
<comment type="subcellular location">
    <subcellularLocation>
        <location evidence="2 10">Nucleus</location>
    </subcellularLocation>
</comment>
<comment type="similarity">
    <text evidence="3 10">Belongs to the Aux/IAA family.</text>
</comment>
<protein>
    <recommendedName>
        <fullName evidence="10">Auxin-responsive protein</fullName>
    </recommendedName>
</protein>
<reference evidence="13" key="2">
    <citation type="journal article" date="2022" name="Hortic Res">
        <title>The genome of Dioscorea zingiberensis sheds light on the biosynthesis, origin and evolution of the medicinally important diosgenin saponins.</title>
        <authorList>
            <person name="Li Y."/>
            <person name="Tan C."/>
            <person name="Li Z."/>
            <person name="Guo J."/>
            <person name="Li S."/>
            <person name="Chen X."/>
            <person name="Wang C."/>
            <person name="Dai X."/>
            <person name="Yang H."/>
            <person name="Song W."/>
            <person name="Hou L."/>
            <person name="Xu J."/>
            <person name="Tong Z."/>
            <person name="Xu A."/>
            <person name="Yuan X."/>
            <person name="Wang W."/>
            <person name="Yang Q."/>
            <person name="Chen L."/>
            <person name="Sun Z."/>
            <person name="Wang K."/>
            <person name="Pan B."/>
            <person name="Chen J."/>
            <person name="Bao Y."/>
            <person name="Liu F."/>
            <person name="Qi X."/>
            <person name="Gang D.R."/>
            <person name="Wen J."/>
            <person name="Li J."/>
        </authorList>
    </citation>
    <scope>NUCLEOTIDE SEQUENCE</scope>
    <source>
        <strain evidence="13">Dzin_1.0</strain>
    </source>
</reference>
<keyword evidence="5 10" id="KW-0678">Repressor</keyword>
<dbReference type="GO" id="GO:0005634">
    <property type="term" value="C:nucleus"/>
    <property type="evidence" value="ECO:0007669"/>
    <property type="project" value="UniProtKB-SubCell"/>
</dbReference>
<dbReference type="OrthoDB" id="615826at2759"/>
<feature type="compositionally biased region" description="Basic and acidic residues" evidence="11">
    <location>
        <begin position="14"/>
        <end position="29"/>
    </location>
</feature>
<feature type="region of interest" description="Disordered" evidence="11">
    <location>
        <begin position="1"/>
        <end position="34"/>
    </location>
</feature>